<accession>A0A6L2K7W1</accession>
<evidence type="ECO:0000256" key="2">
    <source>
        <dbReference type="ARBA" id="ARBA00023125"/>
    </source>
</evidence>
<name>A0A6L2K7W1_TANCI</name>
<proteinExistence type="predicted"/>
<dbReference type="GO" id="GO:0006313">
    <property type="term" value="P:DNA transposition"/>
    <property type="evidence" value="ECO:0007669"/>
    <property type="project" value="InterPro"/>
</dbReference>
<dbReference type="AlphaFoldDB" id="A0A6L2K7W1"/>
<protein>
    <submittedName>
        <fullName evidence="4">Reverse transcriptase domain-containing protein</fullName>
    </submittedName>
</protein>
<dbReference type="GO" id="GO:0003677">
    <property type="term" value="F:DNA binding"/>
    <property type="evidence" value="ECO:0007669"/>
    <property type="project" value="UniProtKB-KW"/>
</dbReference>
<keyword evidence="1" id="KW-0815">Transposition</keyword>
<keyword evidence="4" id="KW-0695">RNA-directed DNA polymerase</keyword>
<keyword evidence="3" id="KW-0233">DNA recombination</keyword>
<keyword evidence="4" id="KW-0548">Nucleotidyltransferase</keyword>
<evidence type="ECO:0000256" key="3">
    <source>
        <dbReference type="ARBA" id="ARBA00023172"/>
    </source>
</evidence>
<organism evidence="4">
    <name type="scientific">Tanacetum cinerariifolium</name>
    <name type="common">Dalmatian daisy</name>
    <name type="synonym">Chrysanthemum cinerariifolium</name>
    <dbReference type="NCBI Taxonomy" id="118510"/>
    <lineage>
        <taxon>Eukaryota</taxon>
        <taxon>Viridiplantae</taxon>
        <taxon>Streptophyta</taxon>
        <taxon>Embryophyta</taxon>
        <taxon>Tracheophyta</taxon>
        <taxon>Spermatophyta</taxon>
        <taxon>Magnoliopsida</taxon>
        <taxon>eudicotyledons</taxon>
        <taxon>Gunneridae</taxon>
        <taxon>Pentapetalae</taxon>
        <taxon>asterids</taxon>
        <taxon>campanulids</taxon>
        <taxon>Asterales</taxon>
        <taxon>Asteraceae</taxon>
        <taxon>Asteroideae</taxon>
        <taxon>Anthemideae</taxon>
        <taxon>Anthemidinae</taxon>
        <taxon>Tanacetum</taxon>
    </lineage>
</organism>
<reference evidence="4" key="1">
    <citation type="journal article" date="2019" name="Sci. Rep.">
        <title>Draft genome of Tanacetum cinerariifolium, the natural source of mosquito coil.</title>
        <authorList>
            <person name="Yamashiro T."/>
            <person name="Shiraishi A."/>
            <person name="Satake H."/>
            <person name="Nakayama K."/>
        </authorList>
    </citation>
    <scope>NUCLEOTIDE SEQUENCE</scope>
</reference>
<dbReference type="InterPro" id="IPR001207">
    <property type="entry name" value="Transposase_mutator"/>
</dbReference>
<keyword evidence="4" id="KW-0808">Transferase</keyword>
<comment type="caution">
    <text evidence="4">The sequence shown here is derived from an EMBL/GenBank/DDBJ whole genome shotgun (WGS) entry which is preliminary data.</text>
</comment>
<dbReference type="GO" id="GO:0004803">
    <property type="term" value="F:transposase activity"/>
    <property type="evidence" value="ECO:0007669"/>
    <property type="project" value="InterPro"/>
</dbReference>
<evidence type="ECO:0000313" key="4">
    <source>
        <dbReference type="EMBL" id="GEU44807.1"/>
    </source>
</evidence>
<dbReference type="EMBL" id="BKCJ010001896">
    <property type="protein sequence ID" value="GEU44807.1"/>
    <property type="molecule type" value="Genomic_DNA"/>
</dbReference>
<dbReference type="PANTHER" id="PTHR31973:SF187">
    <property type="entry name" value="MUTATOR TRANSPOSASE MUDRA PROTEIN"/>
    <property type="match status" value="1"/>
</dbReference>
<keyword evidence="2" id="KW-0238">DNA-binding</keyword>
<dbReference type="PROSITE" id="PS01007">
    <property type="entry name" value="TRANSPOSASE_MUTATOR"/>
    <property type="match status" value="1"/>
</dbReference>
<dbReference type="GO" id="GO:0003964">
    <property type="term" value="F:RNA-directed DNA polymerase activity"/>
    <property type="evidence" value="ECO:0007669"/>
    <property type="project" value="UniProtKB-KW"/>
</dbReference>
<dbReference type="PANTHER" id="PTHR31973">
    <property type="entry name" value="POLYPROTEIN, PUTATIVE-RELATED"/>
    <property type="match status" value="1"/>
</dbReference>
<gene>
    <name evidence="4" type="ORF">Tci_016785</name>
</gene>
<sequence>MVVDENGLRNKEHEEKIDYKKANAKRDPRRLRSLIEMYIVNSGPGLLDLDATTSMAPSSSLFFIFDVHYDGTFNFMPLRFKHGLVYQWSVRKDNHLDLAAVEEEAAMASKASDDDICVTSVLDKGKGLADNGKGLVYKGKRIMVNKGKAGRKTARRRNIGLRVVLEEMYNGNTNSKSGYSDKSIDYLSEEQLIARCRIRLEKLEDSEKGKQRKHCKYPSGGRNEGSSCPLRCYGKLMLIESSFQVISLNEEHTCVRNFKYGNLVNYMWIVTPAQCRNSKTFSLNHDERTIEEHYAIIRSYGKEILDSNDGSIIKLELLGEDIDMPTGNGLTLIEDQHKGLIEAVKDVMPLAEHRQCVRHIYEGFEVSKVKIDVISKHPPSTNTKALRHLLKKQEPKPHLIRWILLIQEFDIEIKDRKGTENVTADHLSRIKKEEASNDSEVDDNLPRETLIEINTKDYPWFADFANYLVSDIIHKGMTYQQKNKFFFGTKHCFWEEPYLFKVCSNCMIRRCVSGPETQTILDQCYHKPTGGHYGPNTTAKKVLDSGFYWPTNAVVVRDFYKKFYNSLGRVPNRCGSSIGKTRGLLSFSRRIG</sequence>
<evidence type="ECO:0000256" key="1">
    <source>
        <dbReference type="ARBA" id="ARBA00022578"/>
    </source>
</evidence>